<feature type="repeat" description="WD" evidence="3">
    <location>
        <begin position="233"/>
        <end position="274"/>
    </location>
</feature>
<dbReference type="InterPro" id="IPR036322">
    <property type="entry name" value="WD40_repeat_dom_sf"/>
</dbReference>
<gene>
    <name evidence="4" type="ORF">F5891DRAFT_191263</name>
</gene>
<dbReference type="Gene3D" id="2.130.10.10">
    <property type="entry name" value="YVTN repeat-like/Quinoprotein amine dehydrogenase"/>
    <property type="match status" value="3"/>
</dbReference>
<proteinExistence type="predicted"/>
<dbReference type="GeneID" id="64665152"/>
<organism evidence="4 5">
    <name type="scientific">Suillus fuscotomentosus</name>
    <dbReference type="NCBI Taxonomy" id="1912939"/>
    <lineage>
        <taxon>Eukaryota</taxon>
        <taxon>Fungi</taxon>
        <taxon>Dikarya</taxon>
        <taxon>Basidiomycota</taxon>
        <taxon>Agaricomycotina</taxon>
        <taxon>Agaricomycetes</taxon>
        <taxon>Agaricomycetidae</taxon>
        <taxon>Boletales</taxon>
        <taxon>Suillineae</taxon>
        <taxon>Suillaceae</taxon>
        <taxon>Suillus</taxon>
    </lineage>
</organism>
<feature type="repeat" description="WD" evidence="3">
    <location>
        <begin position="65"/>
        <end position="106"/>
    </location>
</feature>
<dbReference type="PROSITE" id="PS00678">
    <property type="entry name" value="WD_REPEATS_1"/>
    <property type="match status" value="5"/>
</dbReference>
<keyword evidence="2" id="KW-0677">Repeat</keyword>
<evidence type="ECO:0000256" key="3">
    <source>
        <dbReference type="PROSITE-ProRule" id="PRU00221"/>
    </source>
</evidence>
<dbReference type="Pfam" id="PF00400">
    <property type="entry name" value="WD40"/>
    <property type="match status" value="7"/>
</dbReference>
<dbReference type="EMBL" id="JABBWK010000019">
    <property type="protein sequence ID" value="KAG1901915.1"/>
    <property type="molecule type" value="Genomic_DNA"/>
</dbReference>
<reference evidence="4" key="1">
    <citation type="journal article" date="2020" name="New Phytol.">
        <title>Comparative genomics reveals dynamic genome evolution in host specialist ectomycorrhizal fungi.</title>
        <authorList>
            <person name="Lofgren L.A."/>
            <person name="Nguyen N.H."/>
            <person name="Vilgalys R."/>
            <person name="Ruytinx J."/>
            <person name="Liao H.L."/>
            <person name="Branco S."/>
            <person name="Kuo A."/>
            <person name="LaButti K."/>
            <person name="Lipzen A."/>
            <person name="Andreopoulos W."/>
            <person name="Pangilinan J."/>
            <person name="Riley R."/>
            <person name="Hundley H."/>
            <person name="Na H."/>
            <person name="Barry K."/>
            <person name="Grigoriev I.V."/>
            <person name="Stajich J.E."/>
            <person name="Kennedy P.G."/>
        </authorList>
    </citation>
    <scope>NUCLEOTIDE SEQUENCE</scope>
    <source>
        <strain evidence="4">FC203</strain>
    </source>
</reference>
<evidence type="ECO:0000313" key="5">
    <source>
        <dbReference type="Proteomes" id="UP001195769"/>
    </source>
</evidence>
<evidence type="ECO:0000256" key="1">
    <source>
        <dbReference type="ARBA" id="ARBA00022574"/>
    </source>
</evidence>
<dbReference type="InterPro" id="IPR015943">
    <property type="entry name" value="WD40/YVTN_repeat-like_dom_sf"/>
</dbReference>
<accession>A0AAD4E8Y4</accession>
<dbReference type="InterPro" id="IPR001680">
    <property type="entry name" value="WD40_rpt"/>
</dbReference>
<evidence type="ECO:0000313" key="4">
    <source>
        <dbReference type="EMBL" id="KAG1901915.1"/>
    </source>
</evidence>
<dbReference type="SMART" id="SM00320">
    <property type="entry name" value="WD40"/>
    <property type="match status" value="7"/>
</dbReference>
<dbReference type="InterPro" id="IPR019775">
    <property type="entry name" value="WD40_repeat_CS"/>
</dbReference>
<dbReference type="CDD" id="cd00200">
    <property type="entry name" value="WD40"/>
    <property type="match status" value="1"/>
</dbReference>
<dbReference type="RefSeq" id="XP_041227490.1">
    <property type="nucleotide sequence ID" value="XM_041370854.1"/>
</dbReference>
<dbReference type="PROSITE" id="PS50294">
    <property type="entry name" value="WD_REPEATS_REGION"/>
    <property type="match status" value="5"/>
</dbReference>
<feature type="repeat" description="WD" evidence="3">
    <location>
        <begin position="275"/>
        <end position="309"/>
    </location>
</feature>
<dbReference type="PRINTS" id="PR00320">
    <property type="entry name" value="GPROTEINBRPT"/>
</dbReference>
<name>A0AAD4E8Y4_9AGAM</name>
<dbReference type="Proteomes" id="UP001195769">
    <property type="component" value="Unassembled WGS sequence"/>
</dbReference>
<comment type="caution">
    <text evidence="4">The sequence shown here is derived from an EMBL/GenBank/DDBJ whole genome shotgun (WGS) entry which is preliminary data.</text>
</comment>
<keyword evidence="1 3" id="KW-0853">WD repeat</keyword>
<dbReference type="PANTHER" id="PTHR19848">
    <property type="entry name" value="WD40 REPEAT PROTEIN"/>
    <property type="match status" value="1"/>
</dbReference>
<sequence length="530" mass="57980">MSSPASEINKTSELTPCKTMRGHTKYVFGVAHLPDRQRIITCSGDGSLRLWDLESGAQIGDEWRDEGDDAPVWTMALSPNGRTVASGSNDGTARLWDVGTGTVVIKWKEHAQAVESVCWSPNGEQVVSGSFDGTVRVWDVKSGEPIQGLNPIETGHQHVNAVSYSPEATMIATCGRDGIRIWDAETGKWLSTIKLHLPVWSLTWTSNEKLISGSRNGSIRIFDTATWQQSAVLEGHTQGVKSITLLQNDRLLASTSWDGTARLWNLDTHLQVGSPLQHDKDVQCAAFSADGKLLSTGCDDENAYVWDIQAILKTAGIEDLMSIPDYLNSNRNHHQVLMLNDVPPSPIVHPHVKCHQDFLTKCRTVALCPPWDHVHVPLSFTFPPFSVVCHPTLMNQKNLINARDIVPSLVAVLPLSTFLCCVTRRECMLLGSRHELVIRGHSSRTLHGGLVLCYSFAVHLLPPMAAINGCSTSTILISSFSVLLSCCNVSFAIPPVTSRILYYLSSGLAHVSHWRTSAAHSLITSVSGFG</sequence>
<dbReference type="PANTHER" id="PTHR19848:SF8">
    <property type="entry name" value="F-BOX AND WD REPEAT DOMAIN CONTAINING 7"/>
    <property type="match status" value="1"/>
</dbReference>
<dbReference type="AlphaFoldDB" id="A0AAD4E8Y4"/>
<dbReference type="InterPro" id="IPR020472">
    <property type="entry name" value="WD40_PAC1"/>
</dbReference>
<evidence type="ECO:0000256" key="2">
    <source>
        <dbReference type="ARBA" id="ARBA00022737"/>
    </source>
</evidence>
<dbReference type="SUPFAM" id="SSF50978">
    <property type="entry name" value="WD40 repeat-like"/>
    <property type="match status" value="1"/>
</dbReference>
<feature type="repeat" description="WD" evidence="3">
    <location>
        <begin position="107"/>
        <end position="148"/>
    </location>
</feature>
<feature type="repeat" description="WD" evidence="3">
    <location>
        <begin position="20"/>
        <end position="61"/>
    </location>
</feature>
<protein>
    <submittedName>
        <fullName evidence="4">WD40-repeat-containing domain protein</fullName>
    </submittedName>
</protein>
<keyword evidence="5" id="KW-1185">Reference proteome</keyword>
<dbReference type="PROSITE" id="PS50082">
    <property type="entry name" value="WD_REPEATS_2"/>
    <property type="match status" value="5"/>
</dbReference>